<dbReference type="InterPro" id="IPR001138">
    <property type="entry name" value="Zn2Cys6_DnaBD"/>
</dbReference>
<keyword evidence="5" id="KW-1185">Reference proteome</keyword>
<organism evidence="4 5">
    <name type="scientific">Echria macrotheca</name>
    <dbReference type="NCBI Taxonomy" id="438768"/>
    <lineage>
        <taxon>Eukaryota</taxon>
        <taxon>Fungi</taxon>
        <taxon>Dikarya</taxon>
        <taxon>Ascomycota</taxon>
        <taxon>Pezizomycotina</taxon>
        <taxon>Sordariomycetes</taxon>
        <taxon>Sordariomycetidae</taxon>
        <taxon>Sordariales</taxon>
        <taxon>Schizotheciaceae</taxon>
        <taxon>Echria</taxon>
    </lineage>
</organism>
<feature type="compositionally biased region" description="Polar residues" evidence="2">
    <location>
        <begin position="212"/>
        <end position="223"/>
    </location>
</feature>
<dbReference type="Proteomes" id="UP001239445">
    <property type="component" value="Unassembled WGS sequence"/>
</dbReference>
<feature type="domain" description="Zn(2)-C6 fungal-type" evidence="3">
    <location>
        <begin position="152"/>
        <end position="186"/>
    </location>
</feature>
<evidence type="ECO:0000259" key="3">
    <source>
        <dbReference type="PROSITE" id="PS50048"/>
    </source>
</evidence>
<feature type="compositionally biased region" description="Polar residues" evidence="2">
    <location>
        <begin position="386"/>
        <end position="402"/>
    </location>
</feature>
<evidence type="ECO:0000313" key="4">
    <source>
        <dbReference type="EMBL" id="KAK1754886.1"/>
    </source>
</evidence>
<evidence type="ECO:0000256" key="2">
    <source>
        <dbReference type="SAM" id="MobiDB-lite"/>
    </source>
</evidence>
<reference evidence="4" key="1">
    <citation type="submission" date="2023-06" db="EMBL/GenBank/DDBJ databases">
        <title>Genome-scale phylogeny and comparative genomics of the fungal order Sordariales.</title>
        <authorList>
            <consortium name="Lawrence Berkeley National Laboratory"/>
            <person name="Hensen N."/>
            <person name="Bonometti L."/>
            <person name="Westerberg I."/>
            <person name="Brannstrom I.O."/>
            <person name="Guillou S."/>
            <person name="Cros-Aarteil S."/>
            <person name="Calhoun S."/>
            <person name="Haridas S."/>
            <person name="Kuo A."/>
            <person name="Mondo S."/>
            <person name="Pangilinan J."/>
            <person name="Riley R."/>
            <person name="Labutti K."/>
            <person name="Andreopoulos B."/>
            <person name="Lipzen A."/>
            <person name="Chen C."/>
            <person name="Yanf M."/>
            <person name="Daum C."/>
            <person name="Ng V."/>
            <person name="Clum A."/>
            <person name="Steindorff A."/>
            <person name="Ohm R."/>
            <person name="Martin F."/>
            <person name="Silar P."/>
            <person name="Natvig D."/>
            <person name="Lalanne C."/>
            <person name="Gautier V."/>
            <person name="Ament-Velasquez S.L."/>
            <person name="Kruys A."/>
            <person name="Hutchinson M.I."/>
            <person name="Powell A.J."/>
            <person name="Barry K."/>
            <person name="Miller A.N."/>
            <person name="Grigoriev I.V."/>
            <person name="Debuchy R."/>
            <person name="Gladieux P."/>
            <person name="Thoren M.H."/>
            <person name="Johannesson H."/>
        </authorList>
    </citation>
    <scope>NUCLEOTIDE SEQUENCE</scope>
    <source>
        <strain evidence="4">PSN4</strain>
    </source>
</reference>
<dbReference type="SUPFAM" id="SSF57701">
    <property type="entry name" value="Zn2/Cys6 DNA-binding domain"/>
    <property type="match status" value="1"/>
</dbReference>
<dbReference type="Gene3D" id="4.10.240.10">
    <property type="entry name" value="Zn(2)-C6 fungal-type DNA-binding domain"/>
    <property type="match status" value="1"/>
</dbReference>
<comment type="caution">
    <text evidence="4">The sequence shown here is derived from an EMBL/GenBank/DDBJ whole genome shotgun (WGS) entry which is preliminary data.</text>
</comment>
<protein>
    <submittedName>
        <fullName evidence="4">Halotolerance protein 9</fullName>
    </submittedName>
</protein>
<feature type="region of interest" description="Disordered" evidence="2">
    <location>
        <begin position="1"/>
        <end position="132"/>
    </location>
</feature>
<dbReference type="CDD" id="cd00067">
    <property type="entry name" value="GAL4"/>
    <property type="match status" value="1"/>
</dbReference>
<proteinExistence type="predicted"/>
<evidence type="ECO:0000256" key="1">
    <source>
        <dbReference type="ARBA" id="ARBA00023242"/>
    </source>
</evidence>
<dbReference type="Pfam" id="PF00172">
    <property type="entry name" value="Zn_clus"/>
    <property type="match status" value="1"/>
</dbReference>
<dbReference type="InterPro" id="IPR036864">
    <property type="entry name" value="Zn2-C6_fun-type_DNA-bd_sf"/>
</dbReference>
<accession>A0AAJ0F4S0</accession>
<feature type="compositionally biased region" description="Pro residues" evidence="2">
    <location>
        <begin position="110"/>
        <end position="122"/>
    </location>
</feature>
<keyword evidence="1" id="KW-0539">Nucleus</keyword>
<dbReference type="SMART" id="SM00066">
    <property type="entry name" value="GAL4"/>
    <property type="match status" value="1"/>
</dbReference>
<feature type="compositionally biased region" description="Polar residues" evidence="2">
    <location>
        <begin position="232"/>
        <end position="243"/>
    </location>
</feature>
<dbReference type="AlphaFoldDB" id="A0AAJ0F4S0"/>
<dbReference type="PROSITE" id="PS50048">
    <property type="entry name" value="ZN2_CY6_FUNGAL_2"/>
    <property type="match status" value="1"/>
</dbReference>
<sequence length="503" mass="53844">MAVVAPPPLKSNLDHWGSSNSAIYPSVPSAPMTDIMSYQYPPPPSQNGADMDIPSSGYLPNYSVPPQSSSGMDMRSGPDSGIPSRDRSDSLSKSLKLKRSISTPTVGAPQPQPPVQQLPPTPQQATAPGQDPLGLAAEKRRNKLGYHRTSVACGHCRRRKIRCIPSQNDVQGRCVNCIRLKKECSFYPVDQQPPQDTRQKSASRSVGPKIASASSSPALQTGLPSDMHGQQPYPQLTMPSVQTMPPPNRPPGSESYTPDSKSKSQPLPLNANQDVEGQPTKAPKVPSSASSTRPYDYGHHGMTNWMSADASPSSSKPGDLPNTWRSYPGESPITPAFSPYTPHAPPPSAPWSASVGSESSSRDEMGWSTYPAPPSRSLSFGAESVGSHQQYPSISQMSNHSGRSYDRKSSSIGGGDMYPPPIATTIPGIETVPGTTLEHNVSLSAGAVPPSNYGSWQQSYPYSKPADNYTGWYGEPGGQQHLSSGEQHPPEHSHSGSGMYYER</sequence>
<dbReference type="GO" id="GO:0008270">
    <property type="term" value="F:zinc ion binding"/>
    <property type="evidence" value="ECO:0007669"/>
    <property type="project" value="InterPro"/>
</dbReference>
<dbReference type="PROSITE" id="PS00463">
    <property type="entry name" value="ZN2_CY6_FUNGAL_1"/>
    <property type="match status" value="1"/>
</dbReference>
<feature type="compositionally biased region" description="Polar residues" evidence="2">
    <location>
        <begin position="304"/>
        <end position="316"/>
    </location>
</feature>
<gene>
    <name evidence="4" type="ORF">QBC47DRAFT_423101</name>
</gene>
<feature type="region of interest" description="Disordered" evidence="2">
    <location>
        <begin position="188"/>
        <end position="430"/>
    </location>
</feature>
<dbReference type="EMBL" id="MU839834">
    <property type="protein sequence ID" value="KAK1754886.1"/>
    <property type="molecule type" value="Genomic_DNA"/>
</dbReference>
<feature type="compositionally biased region" description="Polar residues" evidence="2">
    <location>
        <begin position="192"/>
        <end position="204"/>
    </location>
</feature>
<feature type="compositionally biased region" description="Polar residues" evidence="2">
    <location>
        <begin position="254"/>
        <end position="275"/>
    </location>
</feature>
<dbReference type="GO" id="GO:0000981">
    <property type="term" value="F:DNA-binding transcription factor activity, RNA polymerase II-specific"/>
    <property type="evidence" value="ECO:0007669"/>
    <property type="project" value="InterPro"/>
</dbReference>
<name>A0AAJ0F4S0_9PEZI</name>
<evidence type="ECO:0000313" key="5">
    <source>
        <dbReference type="Proteomes" id="UP001239445"/>
    </source>
</evidence>
<feature type="region of interest" description="Disordered" evidence="2">
    <location>
        <begin position="468"/>
        <end position="503"/>
    </location>
</feature>